<protein>
    <submittedName>
        <fullName evidence="3">AAA domain-containing protein</fullName>
    </submittedName>
</protein>
<dbReference type="Gene3D" id="3.40.50.300">
    <property type="entry name" value="P-loop containing nucleotide triphosphate hydrolases"/>
    <property type="match status" value="1"/>
</dbReference>
<sequence>MQRTLYSKDGIPYQANEELAGYETDDAPPDVLKTVFSGETSVALITYDPVVEHQQWNPIESIITQSLIPHTDEDTKIGVVTPHNAHRGHLHSHLPTSRRTDADGGWRSLPGRDTQIETVNKFQGGERHMMVVNATVSDPSYIDTESDFLLSEKRINVSLTRHSELLVVVVPNTILGYIPSDPDLYEEATIWKVLAADLGEAPTSNVEPDWSDDLGAFLADTDWESETVPDFFIEDELLPLEVSIYTL</sequence>
<dbReference type="Proteomes" id="UP001596414">
    <property type="component" value="Unassembled WGS sequence"/>
</dbReference>
<dbReference type="InterPro" id="IPR027417">
    <property type="entry name" value="P-loop_NTPase"/>
</dbReference>
<evidence type="ECO:0000256" key="1">
    <source>
        <dbReference type="SAM" id="MobiDB-lite"/>
    </source>
</evidence>
<dbReference type="EMBL" id="JBHSZQ010000035">
    <property type="protein sequence ID" value="MFC7126662.1"/>
    <property type="molecule type" value="Genomic_DNA"/>
</dbReference>
<comment type="caution">
    <text evidence="3">The sequence shown here is derived from an EMBL/GenBank/DDBJ whole genome shotgun (WGS) entry which is preliminary data.</text>
</comment>
<dbReference type="AlphaFoldDB" id="A0ABD5XE38"/>
<feature type="domain" description="DNA2/NAM7 helicase-like C-terminal" evidence="2">
    <location>
        <begin position="63"/>
        <end position="169"/>
    </location>
</feature>
<organism evidence="3 4">
    <name type="scientific">Halovenus rubra</name>
    <dbReference type="NCBI Taxonomy" id="869890"/>
    <lineage>
        <taxon>Archaea</taxon>
        <taxon>Methanobacteriati</taxon>
        <taxon>Methanobacteriota</taxon>
        <taxon>Stenosarchaea group</taxon>
        <taxon>Halobacteria</taxon>
        <taxon>Halobacteriales</taxon>
        <taxon>Haloarculaceae</taxon>
        <taxon>Halovenus</taxon>
    </lineage>
</organism>
<evidence type="ECO:0000313" key="3">
    <source>
        <dbReference type="EMBL" id="MFC7126662.1"/>
    </source>
</evidence>
<accession>A0ABD5XE38</accession>
<dbReference type="Pfam" id="PF13087">
    <property type="entry name" value="AAA_12"/>
    <property type="match status" value="1"/>
</dbReference>
<name>A0ABD5XE38_9EURY</name>
<feature type="region of interest" description="Disordered" evidence="1">
    <location>
        <begin position="85"/>
        <end position="110"/>
    </location>
</feature>
<dbReference type="InterPro" id="IPR041679">
    <property type="entry name" value="DNA2/NAM7-like_C"/>
</dbReference>
<evidence type="ECO:0000313" key="4">
    <source>
        <dbReference type="Proteomes" id="UP001596414"/>
    </source>
</evidence>
<reference evidence="3 4" key="1">
    <citation type="journal article" date="2014" name="Int. J. Syst. Evol. Microbiol.">
        <title>Complete genome sequence of Corynebacterium casei LMG S-19264T (=DSM 44701T), isolated from a smear-ripened cheese.</title>
        <authorList>
            <consortium name="US DOE Joint Genome Institute (JGI-PGF)"/>
            <person name="Walter F."/>
            <person name="Albersmeier A."/>
            <person name="Kalinowski J."/>
            <person name="Ruckert C."/>
        </authorList>
    </citation>
    <scope>NUCLEOTIDE SEQUENCE [LARGE SCALE GENOMIC DNA]</scope>
    <source>
        <strain evidence="3 4">CGMCC 4.7215</strain>
    </source>
</reference>
<gene>
    <name evidence="3" type="ORF">ACFQJ7_11580</name>
</gene>
<evidence type="ECO:0000259" key="2">
    <source>
        <dbReference type="Pfam" id="PF13087"/>
    </source>
</evidence>
<dbReference type="RefSeq" id="WP_267638745.1">
    <property type="nucleotide sequence ID" value="NZ_JAODIY010000037.1"/>
</dbReference>
<proteinExistence type="predicted"/>